<dbReference type="AlphaFoldDB" id="A1S565"/>
<feature type="domain" description="Thioredoxin" evidence="2">
    <location>
        <begin position="18"/>
        <end position="113"/>
    </location>
</feature>
<evidence type="ECO:0000256" key="1">
    <source>
        <dbReference type="SAM" id="Coils"/>
    </source>
</evidence>
<dbReference type="eggNOG" id="COG3118">
    <property type="taxonomic scope" value="Bacteria"/>
</dbReference>
<reference evidence="3 4" key="1">
    <citation type="submission" date="2006-12" db="EMBL/GenBank/DDBJ databases">
        <title>Complete sequence of Shewanella amazonensis SB2B.</title>
        <authorList>
            <consortium name="US DOE Joint Genome Institute"/>
            <person name="Copeland A."/>
            <person name="Lucas S."/>
            <person name="Lapidus A."/>
            <person name="Barry K."/>
            <person name="Detter J.C."/>
            <person name="Glavina del Rio T."/>
            <person name="Hammon N."/>
            <person name="Israni S."/>
            <person name="Dalin E."/>
            <person name="Tice H."/>
            <person name="Pitluck S."/>
            <person name="Munk A.C."/>
            <person name="Brettin T."/>
            <person name="Bruce D."/>
            <person name="Han C."/>
            <person name="Tapia R."/>
            <person name="Gilna P."/>
            <person name="Schmutz J."/>
            <person name="Larimer F."/>
            <person name="Land M."/>
            <person name="Hauser L."/>
            <person name="Kyrpides N."/>
            <person name="Mikhailova N."/>
            <person name="Fredrickson J."/>
            <person name="Richardson P."/>
        </authorList>
    </citation>
    <scope>NUCLEOTIDE SEQUENCE [LARGE SCALE GENOMIC DNA]</scope>
    <source>
        <strain evidence="4">ATCC BAA-1098 / SB2B</strain>
    </source>
</reference>
<name>A1S565_SHEAM</name>
<dbReference type="KEGG" id="saz:Sama_1314"/>
<dbReference type="STRING" id="326297.Sama_1314"/>
<dbReference type="EMBL" id="CP000507">
    <property type="protein sequence ID" value="ABL99521.1"/>
    <property type="molecule type" value="Genomic_DNA"/>
</dbReference>
<accession>A1S565</accession>
<dbReference type="GO" id="GO:0006950">
    <property type="term" value="P:response to stress"/>
    <property type="evidence" value="ECO:0007669"/>
    <property type="project" value="UniProtKB-ARBA"/>
</dbReference>
<keyword evidence="1" id="KW-0175">Coiled coil</keyword>
<protein>
    <submittedName>
        <fullName evidence="3">Putative thioredoxin-like protein</fullName>
    </submittedName>
</protein>
<dbReference type="RefSeq" id="WP_011759430.1">
    <property type="nucleotide sequence ID" value="NC_008700.1"/>
</dbReference>
<dbReference type="HOGENOM" id="CLU_046120_1_0_6"/>
<organism evidence="3 4">
    <name type="scientific">Shewanella amazonensis (strain ATCC BAA-1098 / SB2B)</name>
    <dbReference type="NCBI Taxonomy" id="326297"/>
    <lineage>
        <taxon>Bacteria</taxon>
        <taxon>Pseudomonadati</taxon>
        <taxon>Pseudomonadota</taxon>
        <taxon>Gammaproteobacteria</taxon>
        <taxon>Alteromonadales</taxon>
        <taxon>Shewanellaceae</taxon>
        <taxon>Shewanella</taxon>
    </lineage>
</organism>
<proteinExistence type="predicted"/>
<dbReference type="SUPFAM" id="SSF52833">
    <property type="entry name" value="Thioredoxin-like"/>
    <property type="match status" value="1"/>
</dbReference>
<dbReference type="InterPro" id="IPR013766">
    <property type="entry name" value="Thioredoxin_domain"/>
</dbReference>
<gene>
    <name evidence="3" type="ordered locus">Sama_1314</name>
</gene>
<sequence length="291" mass="31302">MTQGIPQQESAAMAGVALTRDNIQSVLEQSLEAPIVLSFFAPSHPDSVAMNTRLAQVIKGRGVLATVNCETEMEIASYFRIQALPTVLVISQGQPVDGFAGDKTDAELDAMLSQHLPQAWKQVLLQAKQTLADGQGADALALLKSIEMDAAAIGAEWTLLMAEAEIAQGELSSAELRLAAVGLADQDAHYHSLKAKLALAREAADTPEVRELQSRFANESDNQALRIELARALAQAKREEEALELLFDVLQRDLGAEGGEVKQAFMGILTAMGQGSSIANGFRRKLYSLLY</sequence>
<dbReference type="Proteomes" id="UP000009175">
    <property type="component" value="Chromosome"/>
</dbReference>
<dbReference type="Gene3D" id="3.40.30.10">
    <property type="entry name" value="Glutaredoxin"/>
    <property type="match status" value="1"/>
</dbReference>
<dbReference type="Pfam" id="PF14559">
    <property type="entry name" value="TPR_19"/>
    <property type="match status" value="1"/>
</dbReference>
<dbReference type="Pfam" id="PF00085">
    <property type="entry name" value="Thioredoxin"/>
    <property type="match status" value="1"/>
</dbReference>
<dbReference type="InterPro" id="IPR036249">
    <property type="entry name" value="Thioredoxin-like_sf"/>
</dbReference>
<dbReference type="Pfam" id="PF14561">
    <property type="entry name" value="TPR_20"/>
    <property type="match status" value="1"/>
</dbReference>
<keyword evidence="4" id="KW-1185">Reference proteome</keyword>
<evidence type="ECO:0000313" key="4">
    <source>
        <dbReference type="Proteomes" id="UP000009175"/>
    </source>
</evidence>
<feature type="coiled-coil region" evidence="1">
    <location>
        <begin position="222"/>
        <end position="253"/>
    </location>
</feature>
<dbReference type="CDD" id="cd02956">
    <property type="entry name" value="ybbN"/>
    <property type="match status" value="1"/>
</dbReference>
<evidence type="ECO:0000313" key="3">
    <source>
        <dbReference type="EMBL" id="ABL99521.1"/>
    </source>
</evidence>
<dbReference type="InterPro" id="IPR011990">
    <property type="entry name" value="TPR-like_helical_dom_sf"/>
</dbReference>
<evidence type="ECO:0000259" key="2">
    <source>
        <dbReference type="Pfam" id="PF00085"/>
    </source>
</evidence>
<dbReference type="Gene3D" id="1.25.40.10">
    <property type="entry name" value="Tetratricopeptide repeat domain"/>
    <property type="match status" value="2"/>
</dbReference>